<dbReference type="CDD" id="cd07825">
    <property type="entry name" value="SRPBCC_7"/>
    <property type="match status" value="1"/>
</dbReference>
<dbReference type="SUPFAM" id="SSF55961">
    <property type="entry name" value="Bet v1-like"/>
    <property type="match status" value="1"/>
</dbReference>
<dbReference type="STRING" id="574650.SAMN04487966_11080"/>
<evidence type="ECO:0000313" key="2">
    <source>
        <dbReference type="Proteomes" id="UP000198881"/>
    </source>
</evidence>
<dbReference type="Proteomes" id="UP000198881">
    <property type="component" value="Unassembled WGS sequence"/>
</dbReference>
<dbReference type="OrthoDB" id="6624781at2"/>
<reference evidence="1 2" key="1">
    <citation type="submission" date="2016-10" db="EMBL/GenBank/DDBJ databases">
        <authorList>
            <person name="de Groot N.N."/>
        </authorList>
    </citation>
    <scope>NUCLEOTIDE SEQUENCE [LARGE SCALE GENOMIC DNA]</scope>
    <source>
        <strain evidence="1 2">CGMCC 1.7054</strain>
    </source>
</reference>
<keyword evidence="2" id="KW-1185">Reference proteome</keyword>
<protein>
    <recommendedName>
        <fullName evidence="3">Activator of Hsp90 ATPase homolog 1-like protein</fullName>
    </recommendedName>
</protein>
<dbReference type="EMBL" id="FPCG01000010">
    <property type="protein sequence ID" value="SFV24277.1"/>
    <property type="molecule type" value="Genomic_DNA"/>
</dbReference>
<name>A0A1I7MQR7_9MICC</name>
<organism evidence="1 2">
    <name type="scientific">Micrococcus terreus</name>
    <dbReference type="NCBI Taxonomy" id="574650"/>
    <lineage>
        <taxon>Bacteria</taxon>
        <taxon>Bacillati</taxon>
        <taxon>Actinomycetota</taxon>
        <taxon>Actinomycetes</taxon>
        <taxon>Micrococcales</taxon>
        <taxon>Micrococcaceae</taxon>
        <taxon>Micrococcus</taxon>
    </lineage>
</organism>
<evidence type="ECO:0008006" key="3">
    <source>
        <dbReference type="Google" id="ProtNLM"/>
    </source>
</evidence>
<dbReference type="Gene3D" id="3.30.530.20">
    <property type="match status" value="1"/>
</dbReference>
<proteinExistence type="predicted"/>
<accession>A0A1I7MQR7</accession>
<dbReference type="AlphaFoldDB" id="A0A1I7MQR7"/>
<dbReference type="RefSeq" id="WP_091698750.1">
    <property type="nucleotide sequence ID" value="NZ_FPCG01000010.1"/>
</dbReference>
<sequence>MATNETAHGEKKQSVTRTIEAPAKDIFDVLTLPARHHEFDGSEMVRSDEKSQRIQQVGDVFTMNMHAEAMGGDYQTDNHVVAYDENKLVGWKPAPAGEVPGGWQWVYTLQAVDQDTTEVTLTYDWEQVTDQKLLDKNLFPMVSESQMEDSLARLSSVV</sequence>
<dbReference type="InterPro" id="IPR023393">
    <property type="entry name" value="START-like_dom_sf"/>
</dbReference>
<evidence type="ECO:0000313" key="1">
    <source>
        <dbReference type="EMBL" id="SFV24277.1"/>
    </source>
</evidence>
<gene>
    <name evidence="1" type="ORF">SAMN04487966_11080</name>
</gene>